<dbReference type="EMBL" id="JAACJJ010000015">
    <property type="protein sequence ID" value="KAF5325228.1"/>
    <property type="molecule type" value="Genomic_DNA"/>
</dbReference>
<dbReference type="PANTHER" id="PTHR12748">
    <property type="entry name" value="ORIGIN RECOGNITION COMPLEX SUBUNIT 3"/>
    <property type="match status" value="1"/>
</dbReference>
<dbReference type="OrthoDB" id="10265211at2759"/>
<name>A0A8H5F6P2_9AGAR</name>
<feature type="region of interest" description="Disordered" evidence="6">
    <location>
        <begin position="605"/>
        <end position="626"/>
    </location>
</feature>
<keyword evidence="3" id="KW-0235">DNA replication</keyword>
<dbReference type="PANTHER" id="PTHR12748:SF0">
    <property type="entry name" value="ORIGIN RECOGNITION COMPLEX SUBUNIT 3"/>
    <property type="match status" value="1"/>
</dbReference>
<sequence length="674" mass="75884">MRGTGANDLDDFSKTAVYIPFNPSGTKGDDSEDGSDWDLRVVAYKDAWKKCLSRMQWIVLQLQHTSAKEIVVEVRTSYRDTLPGLPHPEIPVVSVINPAMGSSFSKNITDQLDGHHGCSLIQLYPGDFPNLVTGMRSIISGFVQKTEVPQQVKHKGGTALASYDIKLLAAWYEAWARSINFRPNLVIVLHDFEQLDPLIMQDVFDICSQVPQLPIVFLLSMTHPLSNYLNITYPRSTLSLLRVRTFTTLTGQHILNEVLLKTFFDLDFRPAVMIGPSTIQYLQEYFSRYHSSVDTIFTIIQLAYMKHFATEPLAIIANSTPSADLLEQHGLVESLQASLSRQKDGDVNMDSSSSLDALLAAIDDARARFQMSMHKKRIALRIILLARALLQHQGHSGVSLSTRESKKTAVDVMTDVLQGREEQDFVEKILNVVCDLNADDLEELLEGVYQYLTEADYPSRYIKLRTDLVTMRGSLKDMEGDALSDIAADVADWIEAIFQEGLMKLEDNALWEAWYTGLSPFPRELLNPSIRASLMAGLLRPFEFQDDFAEQVTNENGAKSIAELPDTSILFKRYLDSGKMINVYDWFESFKSVLDTQDELIRTRAVGSASPKKGKGKAKGAAAEAERDDDKWNVEVQARFIRALHELDYLGFIKHTGRKADHVQRTVFDIDDPE</sequence>
<accession>A0A8H5F6P2</accession>
<feature type="domain" description="Origin recognition complex subunit 3 N-terminal" evidence="7">
    <location>
        <begin position="30"/>
        <end position="315"/>
    </location>
</feature>
<dbReference type="CDD" id="cd20704">
    <property type="entry name" value="Orc3"/>
    <property type="match status" value="1"/>
</dbReference>
<evidence type="ECO:0000313" key="9">
    <source>
        <dbReference type="EMBL" id="KAF5325228.1"/>
    </source>
</evidence>
<evidence type="ECO:0000256" key="2">
    <source>
        <dbReference type="ARBA" id="ARBA00010977"/>
    </source>
</evidence>
<keyword evidence="5" id="KW-0539">Nucleus</keyword>
<dbReference type="Proteomes" id="UP000567179">
    <property type="component" value="Unassembled WGS sequence"/>
</dbReference>
<dbReference type="GO" id="GO:0005656">
    <property type="term" value="C:nuclear pre-replicative complex"/>
    <property type="evidence" value="ECO:0007669"/>
    <property type="project" value="TreeGrafter"/>
</dbReference>
<dbReference type="InterPro" id="IPR020795">
    <property type="entry name" value="ORC3"/>
</dbReference>
<evidence type="ECO:0000256" key="3">
    <source>
        <dbReference type="ARBA" id="ARBA00022705"/>
    </source>
</evidence>
<evidence type="ECO:0000256" key="1">
    <source>
        <dbReference type="ARBA" id="ARBA00004123"/>
    </source>
</evidence>
<evidence type="ECO:0000259" key="8">
    <source>
        <dbReference type="Pfam" id="PF18137"/>
    </source>
</evidence>
<dbReference type="InterPro" id="IPR040855">
    <property type="entry name" value="ORC_WH_C"/>
</dbReference>
<evidence type="ECO:0000256" key="6">
    <source>
        <dbReference type="SAM" id="MobiDB-lite"/>
    </source>
</evidence>
<protein>
    <recommendedName>
        <fullName evidence="11">Origin recognition complex subunit 3 winged helix C-terminal domain-containing protein</fullName>
    </recommendedName>
</protein>
<evidence type="ECO:0000259" key="7">
    <source>
        <dbReference type="Pfam" id="PF07034"/>
    </source>
</evidence>
<dbReference type="Pfam" id="PF07034">
    <property type="entry name" value="ORC3_N"/>
    <property type="match status" value="1"/>
</dbReference>
<dbReference type="GO" id="GO:0005664">
    <property type="term" value="C:nuclear origin of replication recognition complex"/>
    <property type="evidence" value="ECO:0007669"/>
    <property type="project" value="InterPro"/>
</dbReference>
<organism evidence="9 10">
    <name type="scientific">Psilocybe cf. subviscida</name>
    <dbReference type="NCBI Taxonomy" id="2480587"/>
    <lineage>
        <taxon>Eukaryota</taxon>
        <taxon>Fungi</taxon>
        <taxon>Dikarya</taxon>
        <taxon>Basidiomycota</taxon>
        <taxon>Agaricomycotina</taxon>
        <taxon>Agaricomycetes</taxon>
        <taxon>Agaricomycetidae</taxon>
        <taxon>Agaricales</taxon>
        <taxon>Agaricineae</taxon>
        <taxon>Strophariaceae</taxon>
        <taxon>Psilocybe</taxon>
    </lineage>
</organism>
<reference evidence="9 10" key="1">
    <citation type="journal article" date="2020" name="ISME J.">
        <title>Uncovering the hidden diversity of litter-decomposition mechanisms in mushroom-forming fungi.</title>
        <authorList>
            <person name="Floudas D."/>
            <person name="Bentzer J."/>
            <person name="Ahren D."/>
            <person name="Johansson T."/>
            <person name="Persson P."/>
            <person name="Tunlid A."/>
        </authorList>
    </citation>
    <scope>NUCLEOTIDE SEQUENCE [LARGE SCALE GENOMIC DNA]</scope>
    <source>
        <strain evidence="9 10">CBS 101986</strain>
    </source>
</reference>
<dbReference type="Pfam" id="PF18137">
    <property type="entry name" value="WHD_ORC"/>
    <property type="match status" value="1"/>
</dbReference>
<evidence type="ECO:0000256" key="4">
    <source>
        <dbReference type="ARBA" id="ARBA00023125"/>
    </source>
</evidence>
<dbReference type="GO" id="GO:0006270">
    <property type="term" value="P:DNA replication initiation"/>
    <property type="evidence" value="ECO:0007669"/>
    <property type="project" value="TreeGrafter"/>
</dbReference>
<evidence type="ECO:0008006" key="11">
    <source>
        <dbReference type="Google" id="ProtNLM"/>
    </source>
</evidence>
<gene>
    <name evidence="9" type="ORF">D9619_009716</name>
</gene>
<dbReference type="AlphaFoldDB" id="A0A8H5F6P2"/>
<keyword evidence="4" id="KW-0238">DNA-binding</keyword>
<dbReference type="InterPro" id="IPR045667">
    <property type="entry name" value="ORC3_N"/>
</dbReference>
<evidence type="ECO:0000256" key="5">
    <source>
        <dbReference type="ARBA" id="ARBA00023242"/>
    </source>
</evidence>
<dbReference type="GO" id="GO:0003688">
    <property type="term" value="F:DNA replication origin binding"/>
    <property type="evidence" value="ECO:0007669"/>
    <property type="project" value="TreeGrafter"/>
</dbReference>
<dbReference type="GO" id="GO:0031261">
    <property type="term" value="C:DNA replication preinitiation complex"/>
    <property type="evidence" value="ECO:0007669"/>
    <property type="project" value="TreeGrafter"/>
</dbReference>
<comment type="similarity">
    <text evidence="2">Belongs to the ORC3 family.</text>
</comment>
<evidence type="ECO:0000313" key="10">
    <source>
        <dbReference type="Proteomes" id="UP000567179"/>
    </source>
</evidence>
<keyword evidence="10" id="KW-1185">Reference proteome</keyword>
<comment type="caution">
    <text evidence="9">The sequence shown here is derived from an EMBL/GenBank/DDBJ whole genome shotgun (WGS) entry which is preliminary data.</text>
</comment>
<proteinExistence type="inferred from homology"/>
<comment type="subcellular location">
    <subcellularLocation>
        <location evidence="1">Nucleus</location>
    </subcellularLocation>
</comment>
<feature type="domain" description="Origin recognition complex subunit 3 winged helix C-terminal" evidence="8">
    <location>
        <begin position="531"/>
        <end position="668"/>
    </location>
</feature>